<evidence type="ECO:0000313" key="3">
    <source>
        <dbReference type="Proteomes" id="UP000320333"/>
    </source>
</evidence>
<sequence length="319" mass="35636">MIRPRLSSACARRFTTKPDGPKPLMPPTPPPPPESRNLSLLQRFQTKLVREAEAIEEMRKNPTAPTAHPVFKYEAKLDARIKELERVEFERKAAGLKTKLGPVAMRMRSGLSGVLDSEKNELERQALLKEFGAKGQFDDLKEIARKGDKLWTAKETMTPSQTSPLVPNIPGKSLSGVETDIHTLIKGKRASLVTFAFTAMGEPHIKSYLQPFQTEFSNNPAVGIVQLNVEEDWAKKWALTLFTPWIRRKVPAEMHGNYLIHTGDISSERNRIGMGNRLLGWVHLVDASGSVRWSAHGPAKEGELKTLLESTRSLLSSSQ</sequence>
<dbReference type="STRING" id="246404.A0A507EGC6"/>
<dbReference type="PANTHER" id="PTHR28106">
    <property type="entry name" value="MITOCHONDRIAL ATPASE COMPLEX SUBUNIT ATP10"/>
    <property type="match status" value="1"/>
</dbReference>
<comment type="caution">
    <text evidence="2">The sequence shown here is derived from an EMBL/GenBank/DDBJ whole genome shotgun (WGS) entry which is preliminary data.</text>
</comment>
<reference evidence="2 3" key="1">
    <citation type="journal article" date="2019" name="Sci. Rep.">
        <title>Comparative genomics of chytrid fungi reveal insights into the obligate biotrophic and pathogenic lifestyle of Synchytrium endobioticum.</title>
        <authorList>
            <person name="van de Vossenberg B.T.L.H."/>
            <person name="Warris S."/>
            <person name="Nguyen H.D.T."/>
            <person name="van Gent-Pelzer M.P.E."/>
            <person name="Joly D.L."/>
            <person name="van de Geest H.C."/>
            <person name="Bonants P.J.M."/>
            <person name="Smith D.S."/>
            <person name="Levesque C.A."/>
            <person name="van der Lee T.A.J."/>
        </authorList>
    </citation>
    <scope>NUCLEOTIDE SEQUENCE [LARGE SCALE GENOMIC DNA]</scope>
    <source>
        <strain evidence="2 3">CBS 675.73</strain>
    </source>
</reference>
<feature type="region of interest" description="Disordered" evidence="1">
    <location>
        <begin position="1"/>
        <end position="37"/>
    </location>
</feature>
<feature type="compositionally biased region" description="Pro residues" evidence="1">
    <location>
        <begin position="21"/>
        <end position="34"/>
    </location>
</feature>
<evidence type="ECO:0000313" key="2">
    <source>
        <dbReference type="EMBL" id="TPX63193.1"/>
    </source>
</evidence>
<dbReference type="OrthoDB" id="17089at2759"/>
<proteinExistence type="predicted"/>
<dbReference type="PANTHER" id="PTHR28106:SF1">
    <property type="entry name" value="MITOCHONDRIAL ATPASE COMPLEX SUBUNIT ATP10"/>
    <property type="match status" value="1"/>
</dbReference>
<dbReference type="InterPro" id="IPR007849">
    <property type="entry name" value="ATP10"/>
</dbReference>
<dbReference type="AlphaFoldDB" id="A0A507EGC6"/>
<keyword evidence="3" id="KW-1185">Reference proteome</keyword>
<evidence type="ECO:0000256" key="1">
    <source>
        <dbReference type="SAM" id="MobiDB-lite"/>
    </source>
</evidence>
<protein>
    <submittedName>
        <fullName evidence="2">Uncharacterized protein</fullName>
    </submittedName>
</protein>
<dbReference type="EMBL" id="QEAP01000624">
    <property type="protein sequence ID" value="TPX63193.1"/>
    <property type="molecule type" value="Genomic_DNA"/>
</dbReference>
<accession>A0A507EGC6</accession>
<gene>
    <name evidence="2" type="ORF">CcCBS67573_g08745</name>
</gene>
<dbReference type="GO" id="GO:0005743">
    <property type="term" value="C:mitochondrial inner membrane"/>
    <property type="evidence" value="ECO:0007669"/>
    <property type="project" value="TreeGrafter"/>
</dbReference>
<organism evidence="2 3">
    <name type="scientific">Chytriomyces confervae</name>
    <dbReference type="NCBI Taxonomy" id="246404"/>
    <lineage>
        <taxon>Eukaryota</taxon>
        <taxon>Fungi</taxon>
        <taxon>Fungi incertae sedis</taxon>
        <taxon>Chytridiomycota</taxon>
        <taxon>Chytridiomycota incertae sedis</taxon>
        <taxon>Chytridiomycetes</taxon>
        <taxon>Chytridiales</taxon>
        <taxon>Chytriomycetaceae</taxon>
        <taxon>Chytriomyces</taxon>
    </lineage>
</organism>
<name>A0A507EGC6_9FUNG</name>
<dbReference type="Pfam" id="PF05176">
    <property type="entry name" value="ATP-synt_10"/>
    <property type="match status" value="1"/>
</dbReference>
<dbReference type="GO" id="GO:0033615">
    <property type="term" value="P:mitochondrial proton-transporting ATP synthase complex assembly"/>
    <property type="evidence" value="ECO:0007669"/>
    <property type="project" value="TreeGrafter"/>
</dbReference>
<dbReference type="Proteomes" id="UP000320333">
    <property type="component" value="Unassembled WGS sequence"/>
</dbReference>